<dbReference type="EMBL" id="VXIS01000083">
    <property type="protein sequence ID" value="KAA8906898.1"/>
    <property type="molecule type" value="Genomic_DNA"/>
</dbReference>
<protein>
    <submittedName>
        <fullName evidence="1">Uncharacterized protein</fullName>
    </submittedName>
</protein>
<reference evidence="1 2" key="1">
    <citation type="submission" date="2019-09" db="EMBL/GenBank/DDBJ databases">
        <title>Draft genome of the ectomycorrhizal ascomycete Sphaerosporella brunnea.</title>
        <authorList>
            <consortium name="DOE Joint Genome Institute"/>
            <person name="Benucci G.M."/>
            <person name="Marozzi G."/>
            <person name="Antonielli L."/>
            <person name="Sanchez S."/>
            <person name="Marco P."/>
            <person name="Wang X."/>
            <person name="Falini L.B."/>
            <person name="Barry K."/>
            <person name="Haridas S."/>
            <person name="Lipzen A."/>
            <person name="Labutti K."/>
            <person name="Grigoriev I.V."/>
            <person name="Murat C."/>
            <person name="Martin F."/>
            <person name="Albertini E."/>
            <person name="Donnini D."/>
            <person name="Bonito G."/>
        </authorList>
    </citation>
    <scope>NUCLEOTIDE SEQUENCE [LARGE SCALE GENOMIC DNA]</scope>
    <source>
        <strain evidence="1 2">Sb_GMNB300</strain>
    </source>
</reference>
<dbReference type="InParanoid" id="A0A5J5EY16"/>
<organism evidence="1 2">
    <name type="scientific">Sphaerosporella brunnea</name>
    <dbReference type="NCBI Taxonomy" id="1250544"/>
    <lineage>
        <taxon>Eukaryota</taxon>
        <taxon>Fungi</taxon>
        <taxon>Dikarya</taxon>
        <taxon>Ascomycota</taxon>
        <taxon>Pezizomycotina</taxon>
        <taxon>Pezizomycetes</taxon>
        <taxon>Pezizales</taxon>
        <taxon>Pyronemataceae</taxon>
        <taxon>Sphaerosporella</taxon>
    </lineage>
</organism>
<gene>
    <name evidence="1" type="ORF">FN846DRAFT_906773</name>
</gene>
<evidence type="ECO:0000313" key="1">
    <source>
        <dbReference type="EMBL" id="KAA8906898.1"/>
    </source>
</evidence>
<dbReference type="Proteomes" id="UP000326924">
    <property type="component" value="Unassembled WGS sequence"/>
</dbReference>
<dbReference type="AlphaFoldDB" id="A0A5J5EY16"/>
<keyword evidence="2" id="KW-1185">Reference proteome</keyword>
<sequence>MANCMAARAERREPQRAQLVSDGNVSVVKRLLANKVLDVKRLYYGKIDGYYETKDIPRDSVQKEDMAMCRALIAGCQVCKHLHQPQGPGVAVRKVPEGPRRRGAAHPGLDKLFDPIYEPWPVITASHFLKHNVEADPWALLTCVAVGG</sequence>
<evidence type="ECO:0000313" key="2">
    <source>
        <dbReference type="Proteomes" id="UP000326924"/>
    </source>
</evidence>
<comment type="caution">
    <text evidence="1">The sequence shown here is derived from an EMBL/GenBank/DDBJ whole genome shotgun (WGS) entry which is preliminary data.</text>
</comment>
<name>A0A5J5EY16_9PEZI</name>
<proteinExistence type="predicted"/>
<accession>A0A5J5EY16</accession>